<feature type="domain" description="Flavin reductase like" evidence="5">
    <location>
        <begin position="19"/>
        <end position="175"/>
    </location>
</feature>
<reference evidence="6 7" key="1">
    <citation type="submission" date="2017-07" db="EMBL/GenBank/DDBJ databases">
        <title>Annotated genome sequence of Bacterioplanes sanyensis isolated from Red Sea.</title>
        <authorList>
            <person name="Rehman Z.U."/>
        </authorList>
    </citation>
    <scope>NUCLEOTIDE SEQUENCE [LARGE SCALE GENOMIC DNA]</scope>
    <source>
        <strain evidence="6 7">NV9</strain>
    </source>
</reference>
<keyword evidence="3" id="KW-0288">FMN</keyword>
<dbReference type="KEGG" id="bsan:CHH28_11715"/>
<evidence type="ECO:0000256" key="3">
    <source>
        <dbReference type="ARBA" id="ARBA00022643"/>
    </source>
</evidence>
<dbReference type="Proteomes" id="UP000202440">
    <property type="component" value="Chromosome"/>
</dbReference>
<evidence type="ECO:0000313" key="7">
    <source>
        <dbReference type="Proteomes" id="UP000202440"/>
    </source>
</evidence>
<dbReference type="PANTHER" id="PTHR33798:SF5">
    <property type="entry name" value="FLAVIN REDUCTASE LIKE DOMAIN-CONTAINING PROTEIN"/>
    <property type="match status" value="1"/>
</dbReference>
<dbReference type="RefSeq" id="WP_094060482.1">
    <property type="nucleotide sequence ID" value="NZ_CP022530.1"/>
</dbReference>
<evidence type="ECO:0000259" key="5">
    <source>
        <dbReference type="SMART" id="SM00903"/>
    </source>
</evidence>
<comment type="cofactor">
    <cofactor evidence="1">
        <name>FMN</name>
        <dbReference type="ChEBI" id="CHEBI:58210"/>
    </cofactor>
</comment>
<evidence type="ECO:0000256" key="1">
    <source>
        <dbReference type="ARBA" id="ARBA00001917"/>
    </source>
</evidence>
<evidence type="ECO:0000256" key="4">
    <source>
        <dbReference type="ARBA" id="ARBA00038054"/>
    </source>
</evidence>
<dbReference type="Gene3D" id="2.30.110.10">
    <property type="entry name" value="Electron Transport, Fmn-binding Protein, Chain A"/>
    <property type="match status" value="1"/>
</dbReference>
<keyword evidence="2" id="KW-0285">Flavoprotein</keyword>
<keyword evidence="7" id="KW-1185">Reference proteome</keyword>
<dbReference type="SMART" id="SM00903">
    <property type="entry name" value="Flavin_Reduct"/>
    <property type="match status" value="1"/>
</dbReference>
<dbReference type="EMBL" id="CP022530">
    <property type="protein sequence ID" value="ASP39302.1"/>
    <property type="molecule type" value="Genomic_DNA"/>
</dbReference>
<dbReference type="PANTHER" id="PTHR33798">
    <property type="entry name" value="FLAVOPROTEIN OXYGENASE"/>
    <property type="match status" value="1"/>
</dbReference>
<dbReference type="GO" id="GO:0010181">
    <property type="term" value="F:FMN binding"/>
    <property type="evidence" value="ECO:0007669"/>
    <property type="project" value="InterPro"/>
</dbReference>
<proteinExistence type="inferred from homology"/>
<dbReference type="Pfam" id="PF01613">
    <property type="entry name" value="Flavin_Reduct"/>
    <property type="match status" value="1"/>
</dbReference>
<gene>
    <name evidence="6" type="ORF">CHH28_11715</name>
</gene>
<dbReference type="SUPFAM" id="SSF50475">
    <property type="entry name" value="FMN-binding split barrel"/>
    <property type="match status" value="1"/>
</dbReference>
<dbReference type="InterPro" id="IPR012349">
    <property type="entry name" value="Split_barrel_FMN-bd"/>
</dbReference>
<comment type="similarity">
    <text evidence="4">Belongs to the flavoredoxin family.</text>
</comment>
<dbReference type="InterPro" id="IPR002563">
    <property type="entry name" value="Flavin_Rdtase-like_dom"/>
</dbReference>
<evidence type="ECO:0000256" key="2">
    <source>
        <dbReference type="ARBA" id="ARBA00022630"/>
    </source>
</evidence>
<accession>A0A222FKW4</accession>
<evidence type="ECO:0000313" key="6">
    <source>
        <dbReference type="EMBL" id="ASP39302.1"/>
    </source>
</evidence>
<organism evidence="6 7">
    <name type="scientific">Bacterioplanes sanyensis</name>
    <dbReference type="NCBI Taxonomy" id="1249553"/>
    <lineage>
        <taxon>Bacteria</taxon>
        <taxon>Pseudomonadati</taxon>
        <taxon>Pseudomonadota</taxon>
        <taxon>Gammaproteobacteria</taxon>
        <taxon>Oceanospirillales</taxon>
        <taxon>Oceanospirillaceae</taxon>
        <taxon>Bacterioplanes</taxon>
    </lineage>
</organism>
<name>A0A222FKW4_9GAMM</name>
<dbReference type="GO" id="GO:0016646">
    <property type="term" value="F:oxidoreductase activity, acting on the CH-NH group of donors, NAD or NADP as acceptor"/>
    <property type="evidence" value="ECO:0007669"/>
    <property type="project" value="UniProtKB-ARBA"/>
</dbReference>
<sequence>MDVDLQQLSPNQCYHWLTQTVIPRPVAWILTRHANGELNLAPFSFFAPVCSNPPTLMVSIGHKNDGSVKDTCANLRTGKAVVHIASMAQLDALNHSAISLADGESELQQEELKGLQLVDWQGSPLPRIKAAPVAMLCRWQQQLSLGASQQNIVFLQIEKLYCDDAVLTQQDQRVYVDAEGIDPLARLGGTWYAGLGELFSKPRPE</sequence>
<protein>
    <submittedName>
        <fullName evidence="6">Protein/domain typically associated with flavoprotein oxygenase, DIM6/NTAB family protein</fullName>
    </submittedName>
</protein>
<dbReference type="AlphaFoldDB" id="A0A222FKW4"/>
<dbReference type="OrthoDB" id="9794638at2"/>